<dbReference type="EMBL" id="HBUF01534792">
    <property type="protein sequence ID" value="CAG6752949.1"/>
    <property type="molecule type" value="Transcribed_RNA"/>
</dbReference>
<evidence type="ECO:0000313" key="1">
    <source>
        <dbReference type="EMBL" id="CAG6752949.1"/>
    </source>
</evidence>
<sequence length="118" mass="13447">MFSISSITFFTSSSAVLYSSITSFNSISCVFTSSSSSPHILFNSFIQRPLASIRLKTLFRSVFKWVSFVFRVNFLIPFVLRFSSSCFFSVSRRPISDLSRLFLTLKCSLILHSILWAT</sequence>
<dbReference type="EMBL" id="HBUF01398791">
    <property type="protein sequence ID" value="CAG6736287.1"/>
    <property type="molecule type" value="Transcribed_RNA"/>
</dbReference>
<name>A0A8D8ZTD3_9HEMI</name>
<proteinExistence type="predicted"/>
<dbReference type="EMBL" id="HBUF01233683">
    <property type="protein sequence ID" value="CAG6674393.1"/>
    <property type="molecule type" value="Transcribed_RNA"/>
</dbReference>
<dbReference type="AlphaFoldDB" id="A0A8D8ZTD3"/>
<organism evidence="1">
    <name type="scientific">Cacopsylla melanoneura</name>
    <dbReference type="NCBI Taxonomy" id="428564"/>
    <lineage>
        <taxon>Eukaryota</taxon>
        <taxon>Metazoa</taxon>
        <taxon>Ecdysozoa</taxon>
        <taxon>Arthropoda</taxon>
        <taxon>Hexapoda</taxon>
        <taxon>Insecta</taxon>
        <taxon>Pterygota</taxon>
        <taxon>Neoptera</taxon>
        <taxon>Paraneoptera</taxon>
        <taxon>Hemiptera</taxon>
        <taxon>Sternorrhyncha</taxon>
        <taxon>Psylloidea</taxon>
        <taxon>Psyllidae</taxon>
        <taxon>Psyllinae</taxon>
        <taxon>Cacopsylla</taxon>
    </lineage>
</organism>
<dbReference type="EMBL" id="HBUF01534793">
    <property type="protein sequence ID" value="CAG6752950.1"/>
    <property type="molecule type" value="Transcribed_RNA"/>
</dbReference>
<dbReference type="EMBL" id="HBUF01398790">
    <property type="protein sequence ID" value="CAG6736286.1"/>
    <property type="molecule type" value="Transcribed_RNA"/>
</dbReference>
<accession>A0A8D8ZTD3</accession>
<reference evidence="1" key="1">
    <citation type="submission" date="2021-05" db="EMBL/GenBank/DDBJ databases">
        <authorList>
            <person name="Alioto T."/>
            <person name="Alioto T."/>
            <person name="Gomez Garrido J."/>
        </authorList>
    </citation>
    <scope>NUCLEOTIDE SEQUENCE</scope>
</reference>
<protein>
    <submittedName>
        <fullName evidence="1">Uncharacterized protein</fullName>
    </submittedName>
</protein>
<dbReference type="EMBL" id="HBUF01534791">
    <property type="protein sequence ID" value="CAG6752948.1"/>
    <property type="molecule type" value="Transcribed_RNA"/>
</dbReference>